<evidence type="ECO:0008006" key="3">
    <source>
        <dbReference type="Google" id="ProtNLM"/>
    </source>
</evidence>
<dbReference type="GeneID" id="78083576"/>
<sequence length="383" mass="44412">MEASQSLRRPSNWQDFESLCKKLWGEIWMCPEIKKNGRAGQNQNGVDIYGVPFSEIGYYGIQCKGKDEYTNKQFDEKEIIEEITKAKEFLPPLRKLYFATTAVKDAKIEEFIRMKNIEHQSKGLFEIHLFSWEDIVELIDENKATHDWYIKNQKFKSNKSIAISFENGSKEIILSPKFKTTTTYYRDKAVFDEFQNSSYAKNLIIPMQQALKLRNAISPMQFASSLTYSECEINLSYASIRLLIHNTGSETIEDYKLYFNFGAVLQDLQDTNRKNIIGLNTDIFKKSNTLLSSDSMSGKMIPHNPILVGDDIDRSDNIYIKPLSQEYTIPLIWKLIARDFKEEGELTIIVKPKIEIEYKTILVDDPIQARVEKGEIEDVIIRK</sequence>
<accession>F8X410</accession>
<dbReference type="OrthoDB" id="980615at2"/>
<dbReference type="EMBL" id="ADLW01000016">
    <property type="protein sequence ID" value="EGK05299.1"/>
    <property type="molecule type" value="Genomic_DNA"/>
</dbReference>
<evidence type="ECO:0000313" key="1">
    <source>
        <dbReference type="EMBL" id="EGK05299.1"/>
    </source>
</evidence>
<comment type="caution">
    <text evidence="1">The sequence shown here is derived from an EMBL/GenBank/DDBJ whole genome shotgun (WGS) entry which is preliminary data.</text>
</comment>
<name>F8X410_9BACT</name>
<proteinExistence type="predicted"/>
<organism evidence="1 2">
    <name type="scientific">Dysgonomonas mossii DSM 22836</name>
    <dbReference type="NCBI Taxonomy" id="742767"/>
    <lineage>
        <taxon>Bacteria</taxon>
        <taxon>Pseudomonadati</taxon>
        <taxon>Bacteroidota</taxon>
        <taxon>Bacteroidia</taxon>
        <taxon>Bacteroidales</taxon>
        <taxon>Dysgonomonadaceae</taxon>
        <taxon>Dysgonomonas</taxon>
    </lineage>
</organism>
<dbReference type="eggNOG" id="COG0457">
    <property type="taxonomic scope" value="Bacteria"/>
</dbReference>
<reference evidence="1 2" key="1">
    <citation type="submission" date="2011-04" db="EMBL/GenBank/DDBJ databases">
        <title>The Genome Sequence of Dysgonomonas mossii DSM 22836.</title>
        <authorList>
            <consortium name="The Broad Institute Genome Sequencing Platform"/>
            <person name="Earl A."/>
            <person name="Ward D."/>
            <person name="Feldgarden M."/>
            <person name="Gevers D."/>
            <person name="Pudlo N."/>
            <person name="Martens E."/>
            <person name="Allen-Vercoe E."/>
            <person name="Young S.K."/>
            <person name="Zeng Q."/>
            <person name="Gargeya S."/>
            <person name="Fitzgerald M."/>
            <person name="Haas B."/>
            <person name="Abouelleil A."/>
            <person name="Alvarado L."/>
            <person name="Arachchi H.M."/>
            <person name="Berlin A."/>
            <person name="Brown A."/>
            <person name="Chapman S.B."/>
            <person name="Chen Z."/>
            <person name="Dunbar C."/>
            <person name="Freedman E."/>
            <person name="Gearin G."/>
            <person name="Gellesch M."/>
            <person name="Goldberg J."/>
            <person name="Griggs A."/>
            <person name="Gujja S."/>
            <person name="Heiman D."/>
            <person name="Howarth C."/>
            <person name="Larson L."/>
            <person name="Lui A."/>
            <person name="MacDonald P.J.P."/>
            <person name="Mehta T."/>
            <person name="Montmayeur A."/>
            <person name="Murphy C."/>
            <person name="Neiman D."/>
            <person name="Pearson M."/>
            <person name="Priest M."/>
            <person name="Roberts A."/>
            <person name="Saif S."/>
            <person name="Shea T."/>
            <person name="Shenoy N."/>
            <person name="Sisk P."/>
            <person name="Stolte C."/>
            <person name="Sykes S."/>
            <person name="Yandava C."/>
            <person name="Wortman J."/>
            <person name="Nusbaum C."/>
            <person name="Birren B."/>
        </authorList>
    </citation>
    <scope>NUCLEOTIDE SEQUENCE [LARGE SCALE GENOMIC DNA]</scope>
    <source>
        <strain evidence="1 2">DSM 22836</strain>
    </source>
</reference>
<dbReference type="STRING" id="742767.HMPREF9456_02969"/>
<protein>
    <recommendedName>
        <fullName evidence="3">Mrr-like domain-containing protein</fullName>
    </recommendedName>
</protein>
<dbReference type="RefSeq" id="WP_006844333.1">
    <property type="nucleotide sequence ID" value="NZ_AQWJ01000008.1"/>
</dbReference>
<dbReference type="Proteomes" id="UP000006420">
    <property type="component" value="Unassembled WGS sequence"/>
</dbReference>
<evidence type="ECO:0000313" key="2">
    <source>
        <dbReference type="Proteomes" id="UP000006420"/>
    </source>
</evidence>
<gene>
    <name evidence="1" type="ORF">HMPREF9456_02969</name>
</gene>
<dbReference type="AlphaFoldDB" id="F8X410"/>
<keyword evidence="2" id="KW-1185">Reference proteome</keyword>
<dbReference type="HOGENOM" id="CLU_721155_0_0_10"/>